<dbReference type="EMBL" id="JAPJDZ010000031">
    <property type="protein sequence ID" value="MDP5136796.1"/>
    <property type="molecule type" value="Genomic_DNA"/>
</dbReference>
<comment type="similarity">
    <text evidence="2">Belongs to the ACC deaminase/D-cysteine desulfhydrase family.</text>
</comment>
<dbReference type="PIRSF" id="PIRSF006278">
    <property type="entry name" value="ACCD_DCysDesulf"/>
    <property type="match status" value="1"/>
</dbReference>
<dbReference type="NCBIfam" id="TIGR01275">
    <property type="entry name" value="ACC_deam_rel"/>
    <property type="match status" value="1"/>
</dbReference>
<dbReference type="EC" id="4.4.1.15" evidence="5"/>
<dbReference type="InterPro" id="IPR027278">
    <property type="entry name" value="ACCD_DCysDesulf"/>
</dbReference>
<dbReference type="InterPro" id="IPR005966">
    <property type="entry name" value="D-Cys_desShydrase"/>
</dbReference>
<organism evidence="5 6">
    <name type="scientific">Rheinheimera baltica</name>
    <dbReference type="NCBI Taxonomy" id="67576"/>
    <lineage>
        <taxon>Bacteria</taxon>
        <taxon>Pseudomonadati</taxon>
        <taxon>Pseudomonadota</taxon>
        <taxon>Gammaproteobacteria</taxon>
        <taxon>Chromatiales</taxon>
        <taxon>Chromatiaceae</taxon>
        <taxon>Rheinheimera</taxon>
    </lineage>
</organism>
<evidence type="ECO:0000256" key="3">
    <source>
        <dbReference type="ARBA" id="ARBA00022898"/>
    </source>
</evidence>
<dbReference type="NCBIfam" id="NF003031">
    <property type="entry name" value="PRK03910.1-4"/>
    <property type="match status" value="1"/>
</dbReference>
<keyword evidence="3" id="KW-0663">Pyridoxal phosphate</keyword>
<reference evidence="5 6" key="1">
    <citation type="submission" date="2022-11" db="EMBL/GenBank/DDBJ databases">
        <title>Viruses from the air-sea interface of a natural surface slick.</title>
        <authorList>
            <person name="Rahlff J."/>
            <person name="Holmfeldt K."/>
        </authorList>
    </citation>
    <scope>NUCLEOTIDE SEQUENCE [LARGE SCALE GENOMIC DNA]</scope>
    <source>
        <strain evidence="5 6">SMS4</strain>
    </source>
</reference>
<dbReference type="InterPro" id="IPR001926">
    <property type="entry name" value="TrpB-like_PALP"/>
</dbReference>
<sequence length="331" mass="35142">MSSFKQQPRLIISHQPTPLEQAPRLSAKLGINLLFKRDDCTGLAGGGNKIRKLEYLLADAQQQGADTLVTIGGLQSNHARQTAAAAAKFGFNCELVLQDVPGTPRVDYLTNGNMFLHELLGVTVYQVPVKEDCHQYANSLVARLQQQGKRPYLIPIGGSNAVGSLGYLRCALELIEQLDEQALKIDQLVVATGSAGTQAGLLAGLIIAGVDIPVLGITVSRPGSEQEQLVLTLLQQILQRLGLDPALANGKVHANGDYYGASYGVVTQDSLNAITTTAQTEGILLDPVYTGKAMAGLIDLCQRGIIAKGSTQLFLHTGGSQALPAYISAFN</sequence>
<comment type="cofactor">
    <cofactor evidence="1">
        <name>pyridoxal 5'-phosphate</name>
        <dbReference type="ChEBI" id="CHEBI:597326"/>
    </cofactor>
</comment>
<evidence type="ECO:0000256" key="1">
    <source>
        <dbReference type="ARBA" id="ARBA00001933"/>
    </source>
</evidence>
<evidence type="ECO:0000313" key="6">
    <source>
        <dbReference type="Proteomes" id="UP001231109"/>
    </source>
</evidence>
<dbReference type="Proteomes" id="UP001231109">
    <property type="component" value="Unassembled WGS sequence"/>
</dbReference>
<keyword evidence="6" id="KW-1185">Reference proteome</keyword>
<dbReference type="InterPro" id="IPR036052">
    <property type="entry name" value="TrpB-like_PALP_sf"/>
</dbReference>
<comment type="caution">
    <text evidence="5">The sequence shown here is derived from an EMBL/GenBank/DDBJ whole genome shotgun (WGS) entry which is preliminary data.</text>
</comment>
<dbReference type="RefSeq" id="WP_305976264.1">
    <property type="nucleotide sequence ID" value="NZ_JAPJDZ010000031.1"/>
</dbReference>
<dbReference type="PANTHER" id="PTHR43780">
    <property type="entry name" value="1-AMINOCYCLOPROPANE-1-CARBOXYLATE DEAMINASE-RELATED"/>
    <property type="match status" value="1"/>
</dbReference>
<evidence type="ECO:0000313" key="5">
    <source>
        <dbReference type="EMBL" id="MDP5136796.1"/>
    </source>
</evidence>
<dbReference type="SUPFAM" id="SSF53686">
    <property type="entry name" value="Tryptophan synthase beta subunit-like PLP-dependent enzymes"/>
    <property type="match status" value="1"/>
</dbReference>
<accession>A0ABT9I075</accession>
<keyword evidence="5" id="KW-0456">Lyase</keyword>
<feature type="domain" description="Tryptophan synthase beta chain-like PALP" evidence="4">
    <location>
        <begin position="14"/>
        <end position="318"/>
    </location>
</feature>
<dbReference type="Pfam" id="PF00291">
    <property type="entry name" value="PALP"/>
    <property type="match status" value="1"/>
</dbReference>
<proteinExistence type="inferred from homology"/>
<dbReference type="Gene3D" id="3.40.50.1100">
    <property type="match status" value="2"/>
</dbReference>
<protein>
    <submittedName>
        <fullName evidence="5">D-cysteine desulfhydrase</fullName>
        <ecNumber evidence="5">4.4.1.15</ecNumber>
    </submittedName>
</protein>
<evidence type="ECO:0000259" key="4">
    <source>
        <dbReference type="Pfam" id="PF00291"/>
    </source>
</evidence>
<dbReference type="PANTHER" id="PTHR43780:SF2">
    <property type="entry name" value="1-AMINOCYCLOPROPANE-1-CARBOXYLATE DEAMINASE-RELATED"/>
    <property type="match status" value="1"/>
</dbReference>
<gene>
    <name evidence="5" type="ORF">ORJ04_12635</name>
</gene>
<name>A0ABT9I075_9GAMM</name>
<dbReference type="GO" id="GO:0019148">
    <property type="term" value="F:D-cysteine desulfhydrase activity"/>
    <property type="evidence" value="ECO:0007669"/>
    <property type="project" value="UniProtKB-EC"/>
</dbReference>
<evidence type="ECO:0000256" key="2">
    <source>
        <dbReference type="ARBA" id="ARBA00008639"/>
    </source>
</evidence>